<evidence type="ECO:0000313" key="3">
    <source>
        <dbReference type="EMBL" id="RJO76566.1"/>
    </source>
</evidence>
<dbReference type="GO" id="GO:0016491">
    <property type="term" value="F:oxidoreductase activity"/>
    <property type="evidence" value="ECO:0007669"/>
    <property type="project" value="UniProtKB-KW"/>
</dbReference>
<reference evidence="3 4" key="1">
    <citation type="submission" date="2018-09" db="EMBL/GenBank/DDBJ databases">
        <title>YIM PH21274 draft genome.</title>
        <authorList>
            <person name="Miao C."/>
        </authorList>
    </citation>
    <scope>NUCLEOTIDE SEQUENCE [LARGE SCALE GENOMIC DNA]</scope>
    <source>
        <strain evidence="3 4">YIM PH 21724</strain>
    </source>
</reference>
<feature type="domain" description="Pyrroline-5-carboxylate reductase catalytic N-terminal" evidence="2">
    <location>
        <begin position="2"/>
        <end position="91"/>
    </location>
</feature>
<dbReference type="Gene3D" id="3.40.50.720">
    <property type="entry name" value="NAD(P)-binding Rossmann-like Domain"/>
    <property type="match status" value="1"/>
</dbReference>
<protein>
    <submittedName>
        <fullName evidence="3">NADP oxidoreductase</fullName>
    </submittedName>
</protein>
<dbReference type="InterPro" id="IPR051267">
    <property type="entry name" value="STEAP_metalloreductase"/>
</dbReference>
<dbReference type="RefSeq" id="WP_120039489.1">
    <property type="nucleotide sequence ID" value="NZ_QZFU01000016.1"/>
</dbReference>
<dbReference type="EMBL" id="QZFU01000016">
    <property type="protein sequence ID" value="RJO76566.1"/>
    <property type="molecule type" value="Genomic_DNA"/>
</dbReference>
<comment type="caution">
    <text evidence="3">The sequence shown here is derived from an EMBL/GenBank/DDBJ whole genome shotgun (WGS) entry which is preliminary data.</text>
</comment>
<dbReference type="Pfam" id="PF03807">
    <property type="entry name" value="F420_oxidored"/>
    <property type="match status" value="1"/>
</dbReference>
<dbReference type="AlphaFoldDB" id="A0A3A4KSN9"/>
<dbReference type="PANTHER" id="PTHR14239">
    <property type="entry name" value="DUDULIN-RELATED"/>
    <property type="match status" value="1"/>
</dbReference>
<sequence>MRIGIIGAGAMARALGAGWVAAGHEIRVGARDVGAAEAAARELGGARAGTIAAAVDFGEVLLPAIPPSAWDDVLRSAPEGFTGKVLIDCSNAFIPDAAAGEGMTAFVLSEEAVPERIAASVPGASVVKAFNLCAAEVWASPAREFEGRRLGVPLCGDENGVRVVSGLIEDLRLRPMPAGGLHQARYLEAMSVLVVGLWFAGHDPRAALPPLDAAFAEVD</sequence>
<proteinExistence type="predicted"/>
<dbReference type="OrthoDB" id="5738121at2"/>
<evidence type="ECO:0000256" key="1">
    <source>
        <dbReference type="ARBA" id="ARBA00023002"/>
    </source>
</evidence>
<gene>
    <name evidence="3" type="ORF">D5S18_09755</name>
</gene>
<dbReference type="PANTHER" id="PTHR14239:SF10">
    <property type="entry name" value="REDUCTASE"/>
    <property type="match status" value="1"/>
</dbReference>
<evidence type="ECO:0000259" key="2">
    <source>
        <dbReference type="Pfam" id="PF03807"/>
    </source>
</evidence>
<keyword evidence="1" id="KW-0560">Oxidoreductase</keyword>
<dbReference type="SUPFAM" id="SSF51735">
    <property type="entry name" value="NAD(P)-binding Rossmann-fold domains"/>
    <property type="match status" value="1"/>
</dbReference>
<dbReference type="InterPro" id="IPR028939">
    <property type="entry name" value="P5C_Rdtase_cat_N"/>
</dbReference>
<organism evidence="3 4">
    <name type="scientific">Nocardia panacis</name>
    <dbReference type="NCBI Taxonomy" id="2340916"/>
    <lineage>
        <taxon>Bacteria</taxon>
        <taxon>Bacillati</taxon>
        <taxon>Actinomycetota</taxon>
        <taxon>Actinomycetes</taxon>
        <taxon>Mycobacteriales</taxon>
        <taxon>Nocardiaceae</taxon>
        <taxon>Nocardia</taxon>
    </lineage>
</organism>
<dbReference type="InterPro" id="IPR036291">
    <property type="entry name" value="NAD(P)-bd_dom_sf"/>
</dbReference>
<dbReference type="Proteomes" id="UP000266677">
    <property type="component" value="Unassembled WGS sequence"/>
</dbReference>
<accession>A0A3A4KSN9</accession>
<evidence type="ECO:0000313" key="4">
    <source>
        <dbReference type="Proteomes" id="UP000266677"/>
    </source>
</evidence>
<keyword evidence="4" id="KW-1185">Reference proteome</keyword>
<name>A0A3A4KSN9_9NOCA</name>